<keyword evidence="4" id="KW-1185">Reference proteome</keyword>
<gene>
    <name evidence="3" type="ORF">KIW84_075249</name>
</gene>
<feature type="chain" id="PRO_5039708965" evidence="2">
    <location>
        <begin position="23"/>
        <end position="257"/>
    </location>
</feature>
<evidence type="ECO:0000313" key="3">
    <source>
        <dbReference type="EMBL" id="KAI5389869.1"/>
    </source>
</evidence>
<dbReference type="PANTHER" id="PTHR11439:SF455">
    <property type="entry name" value="RLK (RECEPTOR-LIKE PROTEIN KINASE) 8, PUTATIVE-RELATED"/>
    <property type="match status" value="1"/>
</dbReference>
<sequence>MSFSMSPNFLTMILFFPNVSLPSSTIPSSSSSKVTLNTQALPNVFPIPTASTTSHSSSSSQFNSSHTLTASVSANPITQTASTNPTPSPSSNANNQPTTTTSPSSSSISAPRDPNLQPLPTNTHPMTTRTKSSVPLPRLNPSIFLVNSEPKSVKTALQDPKWFAAMQDEYVATLMASTTKLIKTRFAALSDASHYRSIVGALQYATITRPEICNAVNKVCQFMAHPLESHWLAIKRILRYLKGTITSGLLFTPASTC</sequence>
<keyword evidence="2" id="KW-0732">Signal</keyword>
<feature type="region of interest" description="Disordered" evidence="1">
    <location>
        <begin position="47"/>
        <end position="134"/>
    </location>
</feature>
<protein>
    <submittedName>
        <fullName evidence="3">Uncharacterized protein</fullName>
    </submittedName>
</protein>
<evidence type="ECO:0000256" key="2">
    <source>
        <dbReference type="SAM" id="SignalP"/>
    </source>
</evidence>
<dbReference type="PANTHER" id="PTHR11439">
    <property type="entry name" value="GAG-POL-RELATED RETROTRANSPOSON"/>
    <property type="match status" value="1"/>
</dbReference>
<dbReference type="Proteomes" id="UP001058974">
    <property type="component" value="Chromosome 7"/>
</dbReference>
<feature type="compositionally biased region" description="Polar residues" evidence="1">
    <location>
        <begin position="118"/>
        <end position="133"/>
    </location>
</feature>
<evidence type="ECO:0000256" key="1">
    <source>
        <dbReference type="SAM" id="MobiDB-lite"/>
    </source>
</evidence>
<dbReference type="AlphaFoldDB" id="A0A9D4VVZ0"/>
<reference evidence="3 4" key="1">
    <citation type="journal article" date="2022" name="Nat. Genet.">
        <title>Improved pea reference genome and pan-genome highlight genomic features and evolutionary characteristics.</title>
        <authorList>
            <person name="Yang T."/>
            <person name="Liu R."/>
            <person name="Luo Y."/>
            <person name="Hu S."/>
            <person name="Wang D."/>
            <person name="Wang C."/>
            <person name="Pandey M.K."/>
            <person name="Ge S."/>
            <person name="Xu Q."/>
            <person name="Li N."/>
            <person name="Li G."/>
            <person name="Huang Y."/>
            <person name="Saxena R.K."/>
            <person name="Ji Y."/>
            <person name="Li M."/>
            <person name="Yan X."/>
            <person name="He Y."/>
            <person name="Liu Y."/>
            <person name="Wang X."/>
            <person name="Xiang C."/>
            <person name="Varshney R.K."/>
            <person name="Ding H."/>
            <person name="Gao S."/>
            <person name="Zong X."/>
        </authorList>
    </citation>
    <scope>NUCLEOTIDE SEQUENCE [LARGE SCALE GENOMIC DNA]</scope>
    <source>
        <strain evidence="3 4">cv. Zhongwan 6</strain>
    </source>
</reference>
<evidence type="ECO:0000313" key="4">
    <source>
        <dbReference type="Proteomes" id="UP001058974"/>
    </source>
</evidence>
<feature type="compositionally biased region" description="Low complexity" evidence="1">
    <location>
        <begin position="49"/>
        <end position="69"/>
    </location>
</feature>
<organism evidence="3 4">
    <name type="scientific">Pisum sativum</name>
    <name type="common">Garden pea</name>
    <name type="synonym">Lathyrus oleraceus</name>
    <dbReference type="NCBI Taxonomy" id="3888"/>
    <lineage>
        <taxon>Eukaryota</taxon>
        <taxon>Viridiplantae</taxon>
        <taxon>Streptophyta</taxon>
        <taxon>Embryophyta</taxon>
        <taxon>Tracheophyta</taxon>
        <taxon>Spermatophyta</taxon>
        <taxon>Magnoliopsida</taxon>
        <taxon>eudicotyledons</taxon>
        <taxon>Gunneridae</taxon>
        <taxon>Pentapetalae</taxon>
        <taxon>rosids</taxon>
        <taxon>fabids</taxon>
        <taxon>Fabales</taxon>
        <taxon>Fabaceae</taxon>
        <taxon>Papilionoideae</taxon>
        <taxon>50 kb inversion clade</taxon>
        <taxon>NPAAA clade</taxon>
        <taxon>Hologalegina</taxon>
        <taxon>IRL clade</taxon>
        <taxon>Fabeae</taxon>
        <taxon>Lathyrus</taxon>
    </lineage>
</organism>
<proteinExistence type="predicted"/>
<feature type="compositionally biased region" description="Low complexity" evidence="1">
    <location>
        <begin position="78"/>
        <end position="107"/>
    </location>
</feature>
<accession>A0A9D4VVZ0</accession>
<name>A0A9D4VVZ0_PEA</name>
<dbReference type="EMBL" id="JAMSHJ010000007">
    <property type="protein sequence ID" value="KAI5389869.1"/>
    <property type="molecule type" value="Genomic_DNA"/>
</dbReference>
<dbReference type="Gramene" id="Psat07G0524900-T1">
    <property type="protein sequence ID" value="KAI5389869.1"/>
    <property type="gene ID" value="KIW84_075249"/>
</dbReference>
<feature type="signal peptide" evidence="2">
    <location>
        <begin position="1"/>
        <end position="22"/>
    </location>
</feature>
<comment type="caution">
    <text evidence="3">The sequence shown here is derived from an EMBL/GenBank/DDBJ whole genome shotgun (WGS) entry which is preliminary data.</text>
</comment>